<evidence type="ECO:0000256" key="2">
    <source>
        <dbReference type="ARBA" id="ARBA00022705"/>
    </source>
</evidence>
<feature type="compositionally biased region" description="Polar residues" evidence="3">
    <location>
        <begin position="1"/>
        <end position="10"/>
    </location>
</feature>
<comment type="similarity">
    <text evidence="1">Belongs to the CDC6/cdc18 family.</text>
</comment>
<gene>
    <name evidence="5" type="ORF">BIW11_04386</name>
</gene>
<dbReference type="InterPro" id="IPR050311">
    <property type="entry name" value="ORC1/CDC6"/>
</dbReference>
<dbReference type="SUPFAM" id="SSF52540">
    <property type="entry name" value="P-loop containing nucleoside triphosphate hydrolases"/>
    <property type="match status" value="1"/>
</dbReference>
<dbReference type="Gene3D" id="3.40.50.300">
    <property type="entry name" value="P-loop containing nucleotide triphosphate hydrolases"/>
    <property type="match status" value="1"/>
</dbReference>
<dbReference type="InterPro" id="IPR036388">
    <property type="entry name" value="WH-like_DNA-bd_sf"/>
</dbReference>
<dbReference type="GO" id="GO:0051301">
    <property type="term" value="P:cell division"/>
    <property type="evidence" value="ECO:0007669"/>
    <property type="project" value="UniProtKB-KW"/>
</dbReference>
<dbReference type="Gene3D" id="1.10.10.10">
    <property type="entry name" value="Winged helix-like DNA-binding domain superfamily/Winged helix DNA-binding domain"/>
    <property type="match status" value="1"/>
</dbReference>
<sequence>MPQTTLNPSVRKTRSRTKASMGAAVIEAPVSVELNFPKETRKITVRASRKQQEENARWMNSLSLFVCEVSTMGRIKRSGICLHRSPYNHHEGPTPIAKNGSTVHNKGLSVVKADRSVYSQARHSLHTQLTDVIIGRDSEIMALTAFIEPALRDRTAVSLYVSGAPGTGKTVSITYVLDSLSLKYKFKSVFINCMTIQTVSLVYTKIVEGLGFPQSDLAGVQRGIRKHACAVVLDEVDQLQSSNQQILYSLFELVKLRDSKLILIGIANALDLTDKTIPLLQAYGCRPQLYHFAPYSDKQIVDILTSRLAESKSIIKPMALNFLAKKVATCTGDVRKALDICRRAVEIVERQVRQQRILAARAGPTASPQKQVLVDITHISQVISDVFNTRARGNQDLHATLPLQQKLLLCSILVFNKRRKVKEVTMGKLHEVYGQVCKVAKVAAIDYSELQSICMLLEARALVSIKKAKETRQSKISLSVDETEVEQVLQDKSILAICLDDTSAVC</sequence>
<dbReference type="CDD" id="cd00009">
    <property type="entry name" value="AAA"/>
    <property type="match status" value="1"/>
</dbReference>
<keyword evidence="2" id="KW-0235">DNA replication</keyword>
<accession>A0A1V9X762</accession>
<dbReference type="SMART" id="SM01074">
    <property type="entry name" value="Cdc6_C"/>
    <property type="match status" value="1"/>
</dbReference>
<dbReference type="GO" id="GO:0006270">
    <property type="term" value="P:DNA replication initiation"/>
    <property type="evidence" value="ECO:0007669"/>
    <property type="project" value="TreeGrafter"/>
</dbReference>
<dbReference type="GO" id="GO:0003688">
    <property type="term" value="F:DNA replication origin binding"/>
    <property type="evidence" value="ECO:0007669"/>
    <property type="project" value="TreeGrafter"/>
</dbReference>
<organism evidence="5 6">
    <name type="scientific">Tropilaelaps mercedesae</name>
    <dbReference type="NCBI Taxonomy" id="418985"/>
    <lineage>
        <taxon>Eukaryota</taxon>
        <taxon>Metazoa</taxon>
        <taxon>Ecdysozoa</taxon>
        <taxon>Arthropoda</taxon>
        <taxon>Chelicerata</taxon>
        <taxon>Arachnida</taxon>
        <taxon>Acari</taxon>
        <taxon>Parasitiformes</taxon>
        <taxon>Mesostigmata</taxon>
        <taxon>Gamasina</taxon>
        <taxon>Dermanyssoidea</taxon>
        <taxon>Laelapidae</taxon>
        <taxon>Tropilaelaps</taxon>
    </lineage>
</organism>
<reference evidence="5 6" key="1">
    <citation type="journal article" date="2017" name="Gigascience">
        <title>Draft genome of the honey bee ectoparasitic mite, Tropilaelaps mercedesae, is shaped by the parasitic life history.</title>
        <authorList>
            <person name="Dong X."/>
            <person name="Armstrong S.D."/>
            <person name="Xia D."/>
            <person name="Makepeace B.L."/>
            <person name="Darby A.C."/>
            <person name="Kadowaki T."/>
        </authorList>
    </citation>
    <scope>NUCLEOTIDE SEQUENCE [LARGE SCALE GENOMIC DNA]</scope>
    <source>
        <strain evidence="5">Wuxi-XJTLU</strain>
    </source>
</reference>
<dbReference type="STRING" id="418985.A0A1V9X762"/>
<dbReference type="GO" id="GO:0005634">
    <property type="term" value="C:nucleus"/>
    <property type="evidence" value="ECO:0007669"/>
    <property type="project" value="TreeGrafter"/>
</dbReference>
<evidence type="ECO:0000259" key="4">
    <source>
        <dbReference type="SMART" id="SM01074"/>
    </source>
</evidence>
<dbReference type="PANTHER" id="PTHR10763:SF26">
    <property type="entry name" value="CELL DIVISION CONTROL PROTEIN 6 HOMOLOG"/>
    <property type="match status" value="1"/>
</dbReference>
<dbReference type="InParanoid" id="A0A1V9X762"/>
<dbReference type="Pfam" id="PF13401">
    <property type="entry name" value="AAA_22"/>
    <property type="match status" value="1"/>
</dbReference>
<dbReference type="InterPro" id="IPR049945">
    <property type="entry name" value="AAA_22"/>
</dbReference>
<dbReference type="SUPFAM" id="SSF46785">
    <property type="entry name" value="Winged helix' DNA-binding domain"/>
    <property type="match status" value="1"/>
</dbReference>
<dbReference type="Gene3D" id="1.10.8.60">
    <property type="match status" value="1"/>
</dbReference>
<dbReference type="Pfam" id="PF09079">
    <property type="entry name" value="WHD_Cdc6"/>
    <property type="match status" value="1"/>
</dbReference>
<comment type="caution">
    <text evidence="5">The sequence shown here is derived from an EMBL/GenBank/DDBJ whole genome shotgun (WGS) entry which is preliminary data.</text>
</comment>
<protein>
    <submittedName>
        <fullName evidence="5">Cell division control protein 6-like</fullName>
    </submittedName>
</protein>
<name>A0A1V9X762_9ACAR</name>
<feature type="region of interest" description="Disordered" evidence="3">
    <location>
        <begin position="1"/>
        <end position="20"/>
    </location>
</feature>
<feature type="domain" description="Cdc6 C-terminal" evidence="4">
    <location>
        <begin position="409"/>
        <end position="489"/>
    </location>
</feature>
<evidence type="ECO:0000256" key="1">
    <source>
        <dbReference type="ARBA" id="ARBA00006184"/>
    </source>
</evidence>
<dbReference type="Pfam" id="PF22606">
    <property type="entry name" value="Cdc6-ORC-like_ATPase_lid"/>
    <property type="match status" value="1"/>
</dbReference>
<keyword evidence="5" id="KW-0131">Cell cycle</keyword>
<evidence type="ECO:0000313" key="6">
    <source>
        <dbReference type="Proteomes" id="UP000192247"/>
    </source>
</evidence>
<dbReference type="InterPro" id="IPR036390">
    <property type="entry name" value="WH_DNA-bd_sf"/>
</dbReference>
<dbReference type="FunCoup" id="A0A1V9X762">
    <property type="interactions" value="1088"/>
</dbReference>
<proteinExistence type="inferred from homology"/>
<keyword evidence="5" id="KW-0132">Cell division</keyword>
<dbReference type="EMBL" id="MNPL01021409">
    <property type="protein sequence ID" value="OQR69344.1"/>
    <property type="molecule type" value="Genomic_DNA"/>
</dbReference>
<dbReference type="PANTHER" id="PTHR10763">
    <property type="entry name" value="CELL DIVISION CONTROL PROTEIN 6-RELATED"/>
    <property type="match status" value="1"/>
</dbReference>
<dbReference type="Proteomes" id="UP000192247">
    <property type="component" value="Unassembled WGS sequence"/>
</dbReference>
<dbReference type="InterPro" id="IPR015163">
    <property type="entry name" value="Cdc6_C"/>
</dbReference>
<dbReference type="InterPro" id="IPR027417">
    <property type="entry name" value="P-loop_NTPase"/>
</dbReference>
<keyword evidence="6" id="KW-1185">Reference proteome</keyword>
<dbReference type="AlphaFoldDB" id="A0A1V9X762"/>
<dbReference type="OrthoDB" id="1926878at2759"/>
<dbReference type="CDD" id="cd08768">
    <property type="entry name" value="Cdc6_C"/>
    <property type="match status" value="1"/>
</dbReference>
<dbReference type="InterPro" id="IPR054425">
    <property type="entry name" value="Cdc6_ORC1-like_ATPase_lid"/>
</dbReference>
<dbReference type="GO" id="GO:0016887">
    <property type="term" value="F:ATP hydrolysis activity"/>
    <property type="evidence" value="ECO:0007669"/>
    <property type="project" value="InterPro"/>
</dbReference>
<dbReference type="GO" id="GO:0033314">
    <property type="term" value="P:mitotic DNA replication checkpoint signaling"/>
    <property type="evidence" value="ECO:0007669"/>
    <property type="project" value="TreeGrafter"/>
</dbReference>
<evidence type="ECO:0000256" key="3">
    <source>
        <dbReference type="SAM" id="MobiDB-lite"/>
    </source>
</evidence>
<evidence type="ECO:0000313" key="5">
    <source>
        <dbReference type="EMBL" id="OQR69344.1"/>
    </source>
</evidence>